<proteinExistence type="predicted"/>
<organism evidence="1 2">
    <name type="scientific">Lactuca virosa</name>
    <dbReference type="NCBI Taxonomy" id="75947"/>
    <lineage>
        <taxon>Eukaryota</taxon>
        <taxon>Viridiplantae</taxon>
        <taxon>Streptophyta</taxon>
        <taxon>Embryophyta</taxon>
        <taxon>Tracheophyta</taxon>
        <taxon>Spermatophyta</taxon>
        <taxon>Magnoliopsida</taxon>
        <taxon>eudicotyledons</taxon>
        <taxon>Gunneridae</taxon>
        <taxon>Pentapetalae</taxon>
        <taxon>asterids</taxon>
        <taxon>campanulids</taxon>
        <taxon>Asterales</taxon>
        <taxon>Asteraceae</taxon>
        <taxon>Cichorioideae</taxon>
        <taxon>Cichorieae</taxon>
        <taxon>Lactucinae</taxon>
        <taxon>Lactuca</taxon>
    </lineage>
</organism>
<sequence length="94" mass="10606">MEDTTTFTTVFSLKRLMDVDNRRPPLVTLTTTNPPATTVCAAVTKHLRFELNLQPRDIEKLLLTSFTVRSLLFERKFGKYANGHVAPVDSGPEK</sequence>
<reference evidence="1 2" key="1">
    <citation type="submission" date="2022-01" db="EMBL/GenBank/DDBJ databases">
        <authorList>
            <person name="Xiong W."/>
            <person name="Schranz E."/>
        </authorList>
    </citation>
    <scope>NUCLEOTIDE SEQUENCE [LARGE SCALE GENOMIC DNA]</scope>
</reference>
<dbReference type="Proteomes" id="UP001157418">
    <property type="component" value="Unassembled WGS sequence"/>
</dbReference>
<name>A0AAU9NG31_9ASTR</name>
<dbReference type="EMBL" id="CAKMRJ010004445">
    <property type="protein sequence ID" value="CAH1436790.1"/>
    <property type="molecule type" value="Genomic_DNA"/>
</dbReference>
<evidence type="ECO:0000313" key="1">
    <source>
        <dbReference type="EMBL" id="CAH1436790.1"/>
    </source>
</evidence>
<accession>A0AAU9NG31</accession>
<protein>
    <submittedName>
        <fullName evidence="1">Uncharacterized protein</fullName>
    </submittedName>
</protein>
<keyword evidence="2" id="KW-1185">Reference proteome</keyword>
<evidence type="ECO:0000313" key="2">
    <source>
        <dbReference type="Proteomes" id="UP001157418"/>
    </source>
</evidence>
<gene>
    <name evidence="1" type="ORF">LVIROSA_LOCUS23145</name>
</gene>
<comment type="caution">
    <text evidence="1">The sequence shown here is derived from an EMBL/GenBank/DDBJ whole genome shotgun (WGS) entry which is preliminary data.</text>
</comment>
<dbReference type="AlphaFoldDB" id="A0AAU9NG31"/>